<feature type="domain" description="MADF" evidence="2">
    <location>
        <begin position="89"/>
        <end position="182"/>
    </location>
</feature>
<sequence length="332" mass="37985">MSLNYNEAFLAEFFELYRESCLWKIKPSHPNEPNTQCEHIRIRPVTTCLCVEQNAPNIFHQQSVNEVRSKARILKMSELTEWDRDKCLELIDQYEKYPVLWNPKHGLYYNKTKKNDAWASIDEIMGCFEGEAKRKMDSILSSFRREKGKGKKSVGAGKGRHKVYVSKWFAFSRLAFLLDRDEPRMTGDSIEVPDCEDESTESVSSPLGDNTDLTQLSETSSVLTASSSTTIRTSSQGRKRGRVIDPQEVILNTIDEKSSQSTNYERDRFTVLGEHIGMKLRTLAPSQRIIAEKLINDVLFEAELNNLNRNWGLVDGNPIMTAHDMCETSSNK</sequence>
<evidence type="ECO:0000313" key="4">
    <source>
        <dbReference type="Proteomes" id="UP001168821"/>
    </source>
</evidence>
<proteinExistence type="predicted"/>
<accession>A0AA38HYD5</accession>
<dbReference type="AlphaFoldDB" id="A0AA38HYD5"/>
<feature type="compositionally biased region" description="Polar residues" evidence="1">
    <location>
        <begin position="201"/>
        <end position="216"/>
    </location>
</feature>
<dbReference type="Proteomes" id="UP001168821">
    <property type="component" value="Unassembled WGS sequence"/>
</dbReference>
<feature type="compositionally biased region" description="Low complexity" evidence="1">
    <location>
        <begin position="217"/>
        <end position="235"/>
    </location>
</feature>
<dbReference type="InterPro" id="IPR006578">
    <property type="entry name" value="MADF-dom"/>
</dbReference>
<dbReference type="Pfam" id="PF10545">
    <property type="entry name" value="MADF_DNA_bdg"/>
    <property type="match status" value="1"/>
</dbReference>
<comment type="caution">
    <text evidence="3">The sequence shown here is derived from an EMBL/GenBank/DDBJ whole genome shotgun (WGS) entry which is preliminary data.</text>
</comment>
<name>A0AA38HYD5_9CUCU</name>
<dbReference type="PANTHER" id="PTHR21505">
    <property type="entry name" value="MADF DOMAIN-CONTAINING PROTEIN-RELATED"/>
    <property type="match status" value="1"/>
</dbReference>
<feature type="compositionally biased region" description="Acidic residues" evidence="1">
    <location>
        <begin position="191"/>
        <end position="200"/>
    </location>
</feature>
<gene>
    <name evidence="3" type="ORF">Zmor_023204</name>
</gene>
<dbReference type="SMART" id="SM00595">
    <property type="entry name" value="MADF"/>
    <property type="match status" value="1"/>
</dbReference>
<reference evidence="3" key="1">
    <citation type="journal article" date="2023" name="G3 (Bethesda)">
        <title>Whole genome assemblies of Zophobas morio and Tenebrio molitor.</title>
        <authorList>
            <person name="Kaur S."/>
            <person name="Stinson S.A."/>
            <person name="diCenzo G.C."/>
        </authorList>
    </citation>
    <scope>NUCLEOTIDE SEQUENCE</scope>
    <source>
        <strain evidence="3">QUZm001</strain>
    </source>
</reference>
<keyword evidence="4" id="KW-1185">Reference proteome</keyword>
<protein>
    <recommendedName>
        <fullName evidence="2">MADF domain-containing protein</fullName>
    </recommendedName>
</protein>
<organism evidence="3 4">
    <name type="scientific">Zophobas morio</name>
    <dbReference type="NCBI Taxonomy" id="2755281"/>
    <lineage>
        <taxon>Eukaryota</taxon>
        <taxon>Metazoa</taxon>
        <taxon>Ecdysozoa</taxon>
        <taxon>Arthropoda</taxon>
        <taxon>Hexapoda</taxon>
        <taxon>Insecta</taxon>
        <taxon>Pterygota</taxon>
        <taxon>Neoptera</taxon>
        <taxon>Endopterygota</taxon>
        <taxon>Coleoptera</taxon>
        <taxon>Polyphaga</taxon>
        <taxon>Cucujiformia</taxon>
        <taxon>Tenebrionidae</taxon>
        <taxon>Zophobas</taxon>
    </lineage>
</organism>
<feature type="region of interest" description="Disordered" evidence="1">
    <location>
        <begin position="187"/>
        <end position="241"/>
    </location>
</feature>
<evidence type="ECO:0000256" key="1">
    <source>
        <dbReference type="SAM" id="MobiDB-lite"/>
    </source>
</evidence>
<evidence type="ECO:0000313" key="3">
    <source>
        <dbReference type="EMBL" id="KAJ3645559.1"/>
    </source>
</evidence>
<evidence type="ECO:0000259" key="2">
    <source>
        <dbReference type="PROSITE" id="PS51029"/>
    </source>
</evidence>
<dbReference type="PANTHER" id="PTHR21505:SF15">
    <property type="entry name" value="RE18252P"/>
    <property type="match status" value="1"/>
</dbReference>
<dbReference type="PROSITE" id="PS51029">
    <property type="entry name" value="MADF"/>
    <property type="match status" value="1"/>
</dbReference>
<dbReference type="EMBL" id="JALNTZ010000007">
    <property type="protein sequence ID" value="KAJ3645559.1"/>
    <property type="molecule type" value="Genomic_DNA"/>
</dbReference>